<organism evidence="2 3">
    <name type="scientific">Nephila pilipes</name>
    <name type="common">Giant wood spider</name>
    <name type="synonym">Nephila maculata</name>
    <dbReference type="NCBI Taxonomy" id="299642"/>
    <lineage>
        <taxon>Eukaryota</taxon>
        <taxon>Metazoa</taxon>
        <taxon>Ecdysozoa</taxon>
        <taxon>Arthropoda</taxon>
        <taxon>Chelicerata</taxon>
        <taxon>Arachnida</taxon>
        <taxon>Araneae</taxon>
        <taxon>Araneomorphae</taxon>
        <taxon>Entelegynae</taxon>
        <taxon>Araneoidea</taxon>
        <taxon>Nephilidae</taxon>
        <taxon>Nephila</taxon>
    </lineage>
</organism>
<evidence type="ECO:0000256" key="1">
    <source>
        <dbReference type="SAM" id="Phobius"/>
    </source>
</evidence>
<keyword evidence="1" id="KW-0472">Membrane</keyword>
<keyword evidence="1" id="KW-0812">Transmembrane</keyword>
<dbReference type="AlphaFoldDB" id="A0A8X6R3Y8"/>
<dbReference type="Proteomes" id="UP000887013">
    <property type="component" value="Unassembled WGS sequence"/>
</dbReference>
<sequence length="109" mass="12441">MVSTTLLYVCRSVFPFFLILFCPLLTFPTTYSNHLSMYTIAPRSGMYVLSISPESILLSRVEGGISTKVRKALLAVESVLCYWFGRRPHKRRALLLLLLRNIVVSRENS</sequence>
<keyword evidence="1" id="KW-1133">Transmembrane helix</keyword>
<evidence type="ECO:0000313" key="2">
    <source>
        <dbReference type="EMBL" id="GFU56649.1"/>
    </source>
</evidence>
<dbReference type="EMBL" id="BMAW01039652">
    <property type="protein sequence ID" value="GFU56649.1"/>
    <property type="molecule type" value="Genomic_DNA"/>
</dbReference>
<reference evidence="2" key="1">
    <citation type="submission" date="2020-08" db="EMBL/GenBank/DDBJ databases">
        <title>Multicomponent nature underlies the extraordinary mechanical properties of spider dragline silk.</title>
        <authorList>
            <person name="Kono N."/>
            <person name="Nakamura H."/>
            <person name="Mori M."/>
            <person name="Yoshida Y."/>
            <person name="Ohtoshi R."/>
            <person name="Malay A.D."/>
            <person name="Moran D.A.P."/>
            <person name="Tomita M."/>
            <person name="Numata K."/>
            <person name="Arakawa K."/>
        </authorList>
    </citation>
    <scope>NUCLEOTIDE SEQUENCE</scope>
</reference>
<comment type="caution">
    <text evidence="2">The sequence shown here is derived from an EMBL/GenBank/DDBJ whole genome shotgun (WGS) entry which is preliminary data.</text>
</comment>
<keyword evidence="3" id="KW-1185">Reference proteome</keyword>
<gene>
    <name evidence="2" type="ORF">NPIL_369341</name>
</gene>
<proteinExistence type="predicted"/>
<evidence type="ECO:0000313" key="3">
    <source>
        <dbReference type="Proteomes" id="UP000887013"/>
    </source>
</evidence>
<feature type="transmembrane region" description="Helical" evidence="1">
    <location>
        <begin position="6"/>
        <end position="27"/>
    </location>
</feature>
<name>A0A8X6R3Y8_NEPPI</name>
<accession>A0A8X6R3Y8</accession>
<protein>
    <submittedName>
        <fullName evidence="2">Uncharacterized protein</fullName>
    </submittedName>
</protein>